<protein>
    <submittedName>
        <fullName evidence="1">Uncharacterized protein</fullName>
    </submittedName>
</protein>
<dbReference type="AlphaFoldDB" id="A0A383CY62"/>
<feature type="non-terminal residue" evidence="1">
    <location>
        <position position="37"/>
    </location>
</feature>
<organism evidence="1">
    <name type="scientific">marine metagenome</name>
    <dbReference type="NCBI Taxonomy" id="408172"/>
    <lineage>
        <taxon>unclassified sequences</taxon>
        <taxon>metagenomes</taxon>
        <taxon>ecological metagenomes</taxon>
    </lineage>
</organism>
<sequence>MAHLVNMDHTNLAGTGVLWFLATIETSSDAIKKQFFS</sequence>
<reference evidence="1" key="1">
    <citation type="submission" date="2018-05" db="EMBL/GenBank/DDBJ databases">
        <authorList>
            <person name="Lanie J.A."/>
            <person name="Ng W.-L."/>
            <person name="Kazmierczak K.M."/>
            <person name="Andrzejewski T.M."/>
            <person name="Davidsen T.M."/>
            <person name="Wayne K.J."/>
            <person name="Tettelin H."/>
            <person name="Glass J.I."/>
            <person name="Rusch D."/>
            <person name="Podicherti R."/>
            <person name="Tsui H.-C.T."/>
            <person name="Winkler M.E."/>
        </authorList>
    </citation>
    <scope>NUCLEOTIDE SEQUENCE</scope>
</reference>
<dbReference type="EMBL" id="UINC01212789">
    <property type="protein sequence ID" value="SVE37266.1"/>
    <property type="molecule type" value="Genomic_DNA"/>
</dbReference>
<name>A0A383CY62_9ZZZZ</name>
<proteinExistence type="predicted"/>
<accession>A0A383CY62</accession>
<gene>
    <name evidence="1" type="ORF">METZ01_LOCUS490120</name>
</gene>
<evidence type="ECO:0000313" key="1">
    <source>
        <dbReference type="EMBL" id="SVE37266.1"/>
    </source>
</evidence>